<keyword evidence="4" id="KW-0808">Transferase</keyword>
<dbReference type="PANTHER" id="PTHR44329:SF298">
    <property type="entry name" value="MIXED LINEAGE KINASE DOMAIN-LIKE PROTEIN"/>
    <property type="match status" value="1"/>
</dbReference>
<evidence type="ECO:0000313" key="4">
    <source>
        <dbReference type="EMBL" id="KAF9778179.1"/>
    </source>
</evidence>
<organism evidence="4 5">
    <name type="scientific">Thelephora terrestris</name>
    <dbReference type="NCBI Taxonomy" id="56493"/>
    <lineage>
        <taxon>Eukaryota</taxon>
        <taxon>Fungi</taxon>
        <taxon>Dikarya</taxon>
        <taxon>Basidiomycota</taxon>
        <taxon>Agaricomycotina</taxon>
        <taxon>Agaricomycetes</taxon>
        <taxon>Thelephorales</taxon>
        <taxon>Thelephoraceae</taxon>
        <taxon>Thelephora</taxon>
    </lineage>
</organism>
<keyword evidence="2" id="KW-0067">ATP-binding</keyword>
<dbReference type="PANTHER" id="PTHR44329">
    <property type="entry name" value="SERINE/THREONINE-PROTEIN KINASE TNNI3K-RELATED"/>
    <property type="match status" value="1"/>
</dbReference>
<dbReference type="PROSITE" id="PS50011">
    <property type="entry name" value="PROTEIN_KINASE_DOM"/>
    <property type="match status" value="1"/>
</dbReference>
<keyword evidence="4" id="KW-0418">Kinase</keyword>
<dbReference type="GO" id="GO:0005524">
    <property type="term" value="F:ATP binding"/>
    <property type="evidence" value="ECO:0007669"/>
    <property type="project" value="UniProtKB-KW"/>
</dbReference>
<dbReference type="InterPro" id="IPR001245">
    <property type="entry name" value="Ser-Thr/Tyr_kinase_cat_dom"/>
</dbReference>
<dbReference type="AlphaFoldDB" id="A0A9P6H3L0"/>
<dbReference type="Gene3D" id="1.10.510.10">
    <property type="entry name" value="Transferase(Phosphotransferase) domain 1"/>
    <property type="match status" value="1"/>
</dbReference>
<sequence length="338" mass="37254">MDDKLWQRSLRLLSKICEDRSIIPASYIRQRGLIRVGTFYCRSGFADVSIGEYLGLPVAIKSLGVRGRDDPKTFKGLCREIICWKHLSHTNILPLFGVSVSEDRCHFSILTEWMPNGNVIRYARSNPKANRLKLLAEVMSGVTYLHELKIVHGDLKGANILVDVTGTARVADFGLMTMIDMSTAILSGTAVSSGGTHGWMSPELLDPSRFGANGRPTRESDCYALGMVIYEVLTGLRPFHHLIAPTPVPAVMRGERPIKPFDAESLGFSDTLWRLVQSCWGESSADRPTVRELLDCVSPASYTWTPPPVYPVIVTSSSTAGSDSDLSDFLRVSALFTS</sequence>
<evidence type="ECO:0000313" key="5">
    <source>
        <dbReference type="Proteomes" id="UP000736335"/>
    </source>
</evidence>
<dbReference type="SUPFAM" id="SSF56112">
    <property type="entry name" value="Protein kinase-like (PK-like)"/>
    <property type="match status" value="1"/>
</dbReference>
<keyword evidence="5" id="KW-1185">Reference proteome</keyword>
<dbReference type="Pfam" id="PF00069">
    <property type="entry name" value="Pkinase"/>
    <property type="match status" value="1"/>
</dbReference>
<dbReference type="InterPro" id="IPR008271">
    <property type="entry name" value="Ser/Thr_kinase_AS"/>
</dbReference>
<feature type="domain" description="Protein kinase" evidence="3">
    <location>
        <begin position="34"/>
        <end position="305"/>
    </location>
</feature>
<dbReference type="InterPro" id="IPR051681">
    <property type="entry name" value="Ser/Thr_Kinases-Pseudokinases"/>
</dbReference>
<dbReference type="PRINTS" id="PR00109">
    <property type="entry name" value="TYRKINASE"/>
</dbReference>
<dbReference type="SMART" id="SM00220">
    <property type="entry name" value="S_TKc"/>
    <property type="match status" value="1"/>
</dbReference>
<proteinExistence type="predicted"/>
<dbReference type="InterPro" id="IPR000719">
    <property type="entry name" value="Prot_kinase_dom"/>
</dbReference>
<protein>
    <submittedName>
        <fullName evidence="4">Kinase-like domain-containing protein</fullName>
    </submittedName>
</protein>
<dbReference type="PROSITE" id="PS00108">
    <property type="entry name" value="PROTEIN_KINASE_ST"/>
    <property type="match status" value="1"/>
</dbReference>
<name>A0A9P6H3L0_9AGAM</name>
<reference evidence="4" key="2">
    <citation type="submission" date="2020-11" db="EMBL/GenBank/DDBJ databases">
        <authorList>
            <consortium name="DOE Joint Genome Institute"/>
            <person name="Kuo A."/>
            <person name="Miyauchi S."/>
            <person name="Kiss E."/>
            <person name="Drula E."/>
            <person name="Kohler A."/>
            <person name="Sanchez-Garcia M."/>
            <person name="Andreopoulos B."/>
            <person name="Barry K.W."/>
            <person name="Bonito G."/>
            <person name="Buee M."/>
            <person name="Carver A."/>
            <person name="Chen C."/>
            <person name="Cichocki N."/>
            <person name="Clum A."/>
            <person name="Culley D."/>
            <person name="Crous P.W."/>
            <person name="Fauchery L."/>
            <person name="Girlanda M."/>
            <person name="Hayes R."/>
            <person name="Keri Z."/>
            <person name="Labutti K."/>
            <person name="Lipzen A."/>
            <person name="Lombard V."/>
            <person name="Magnuson J."/>
            <person name="Maillard F."/>
            <person name="Morin E."/>
            <person name="Murat C."/>
            <person name="Nolan M."/>
            <person name="Ohm R."/>
            <person name="Pangilinan J."/>
            <person name="Pereira M."/>
            <person name="Perotto S."/>
            <person name="Peter M."/>
            <person name="Riley R."/>
            <person name="Sitrit Y."/>
            <person name="Stielow B."/>
            <person name="Szollosi G."/>
            <person name="Zifcakova L."/>
            <person name="Stursova M."/>
            <person name="Spatafora J.W."/>
            <person name="Tedersoo L."/>
            <person name="Vaario L.-M."/>
            <person name="Yamada A."/>
            <person name="Yan M."/>
            <person name="Wang P."/>
            <person name="Xu J."/>
            <person name="Bruns T."/>
            <person name="Baldrian P."/>
            <person name="Vilgalys R."/>
            <person name="Henrissat B."/>
            <person name="Grigoriev I.V."/>
            <person name="Hibbett D."/>
            <person name="Nagy L.G."/>
            <person name="Martin F.M."/>
        </authorList>
    </citation>
    <scope>NUCLEOTIDE SEQUENCE</scope>
    <source>
        <strain evidence="4">UH-Tt-Lm1</strain>
    </source>
</reference>
<gene>
    <name evidence="4" type="ORF">BJ322DRAFT_1014823</name>
</gene>
<evidence type="ECO:0000256" key="1">
    <source>
        <dbReference type="ARBA" id="ARBA00022741"/>
    </source>
</evidence>
<accession>A0A9P6H3L0</accession>
<dbReference type="InterPro" id="IPR011009">
    <property type="entry name" value="Kinase-like_dom_sf"/>
</dbReference>
<evidence type="ECO:0000259" key="3">
    <source>
        <dbReference type="PROSITE" id="PS50011"/>
    </source>
</evidence>
<comment type="caution">
    <text evidence="4">The sequence shown here is derived from an EMBL/GenBank/DDBJ whole genome shotgun (WGS) entry which is preliminary data.</text>
</comment>
<dbReference type="OrthoDB" id="26722at2759"/>
<reference evidence="4" key="1">
    <citation type="journal article" date="2020" name="Nat. Commun.">
        <title>Large-scale genome sequencing of mycorrhizal fungi provides insights into the early evolution of symbiotic traits.</title>
        <authorList>
            <person name="Miyauchi S."/>
            <person name="Kiss E."/>
            <person name="Kuo A."/>
            <person name="Drula E."/>
            <person name="Kohler A."/>
            <person name="Sanchez-Garcia M."/>
            <person name="Morin E."/>
            <person name="Andreopoulos B."/>
            <person name="Barry K.W."/>
            <person name="Bonito G."/>
            <person name="Buee M."/>
            <person name="Carver A."/>
            <person name="Chen C."/>
            <person name="Cichocki N."/>
            <person name="Clum A."/>
            <person name="Culley D."/>
            <person name="Crous P.W."/>
            <person name="Fauchery L."/>
            <person name="Girlanda M."/>
            <person name="Hayes R.D."/>
            <person name="Keri Z."/>
            <person name="LaButti K."/>
            <person name="Lipzen A."/>
            <person name="Lombard V."/>
            <person name="Magnuson J."/>
            <person name="Maillard F."/>
            <person name="Murat C."/>
            <person name="Nolan M."/>
            <person name="Ohm R.A."/>
            <person name="Pangilinan J."/>
            <person name="Pereira M.F."/>
            <person name="Perotto S."/>
            <person name="Peter M."/>
            <person name="Pfister S."/>
            <person name="Riley R."/>
            <person name="Sitrit Y."/>
            <person name="Stielow J.B."/>
            <person name="Szollosi G."/>
            <person name="Zifcakova L."/>
            <person name="Stursova M."/>
            <person name="Spatafora J.W."/>
            <person name="Tedersoo L."/>
            <person name="Vaario L.M."/>
            <person name="Yamada A."/>
            <person name="Yan M."/>
            <person name="Wang P."/>
            <person name="Xu J."/>
            <person name="Bruns T."/>
            <person name="Baldrian P."/>
            <person name="Vilgalys R."/>
            <person name="Dunand C."/>
            <person name="Henrissat B."/>
            <person name="Grigoriev I.V."/>
            <person name="Hibbett D."/>
            <person name="Nagy L.G."/>
            <person name="Martin F.M."/>
        </authorList>
    </citation>
    <scope>NUCLEOTIDE SEQUENCE</scope>
    <source>
        <strain evidence="4">UH-Tt-Lm1</strain>
    </source>
</reference>
<keyword evidence="1" id="KW-0547">Nucleotide-binding</keyword>
<evidence type="ECO:0000256" key="2">
    <source>
        <dbReference type="ARBA" id="ARBA00022840"/>
    </source>
</evidence>
<dbReference type="EMBL" id="WIUZ02000024">
    <property type="protein sequence ID" value="KAF9778179.1"/>
    <property type="molecule type" value="Genomic_DNA"/>
</dbReference>
<dbReference type="Proteomes" id="UP000736335">
    <property type="component" value="Unassembled WGS sequence"/>
</dbReference>
<dbReference type="GO" id="GO:0004674">
    <property type="term" value="F:protein serine/threonine kinase activity"/>
    <property type="evidence" value="ECO:0007669"/>
    <property type="project" value="TreeGrafter"/>
</dbReference>